<sequence length="292" mass="33424">MKNLIILFTVLFFQAGFSQQAEFLKIRPYKVAELSDSIRETSGLKFFKNKLYTFNDSGNTPDIFEIDKNTGKILNVIKTGLQNKDWEAMTSDSVSVYIGDFGNNAGNRKDLKIYRINLERVDSANNAKNVIPFYYPEQTDFTPKNINNDFDAEAMVFLNGKIHLFTKEWVSRKTTHYTINPEISELQPAQKIESFQTDFVVTDASYFKGKLYLVGYTKKTAVFLAIFTETEPGIFFSEKPKKYYLGSSISIGQIEGIAVNEDGIYISGEEFRSPFGRIKQRLYLIPFHLIGQ</sequence>
<evidence type="ECO:0000313" key="2">
    <source>
        <dbReference type="Proteomes" id="UP000035900"/>
    </source>
</evidence>
<dbReference type="Proteomes" id="UP000035900">
    <property type="component" value="Unassembled WGS sequence"/>
</dbReference>
<dbReference type="EMBL" id="LFNG01000007">
    <property type="protein sequence ID" value="KMQ71474.1"/>
    <property type="molecule type" value="Genomic_DNA"/>
</dbReference>
<proteinExistence type="predicted"/>
<dbReference type="STRING" id="1304281.ACM44_06505"/>
<keyword evidence="2" id="KW-1185">Reference proteome</keyword>
<comment type="caution">
    <text evidence="1">The sequence shown here is derived from an EMBL/GenBank/DDBJ whole genome shotgun (WGS) entry which is preliminary data.</text>
</comment>
<dbReference type="PATRIC" id="fig|1304281.5.peg.1394"/>
<gene>
    <name evidence="1" type="ORF">ACM44_06505</name>
</gene>
<dbReference type="OrthoDB" id="9798438at2"/>
<evidence type="ECO:0000313" key="1">
    <source>
        <dbReference type="EMBL" id="KMQ71474.1"/>
    </source>
</evidence>
<reference evidence="1 2" key="1">
    <citation type="journal article" date="2004" name="Int. J. Syst. Evol. Microbiol.">
        <title>Kaistella koreensis gen. nov., sp. nov., a novel member of the Chryseobacterium-Bergeyella-Riemerella branch.</title>
        <authorList>
            <person name="Kim M.K."/>
            <person name="Im W.T."/>
            <person name="Shin Y.K."/>
            <person name="Lim J.H."/>
            <person name="Kim S.H."/>
            <person name="Lee B.C."/>
            <person name="Park M.Y."/>
            <person name="Lee K.Y."/>
            <person name="Lee S.T."/>
        </authorList>
    </citation>
    <scope>NUCLEOTIDE SEQUENCE [LARGE SCALE GENOMIC DNA]</scope>
    <source>
        <strain evidence="1 2">CCUG 49689</strain>
    </source>
</reference>
<organism evidence="1 2">
    <name type="scientific">Chryseobacterium koreense CCUG 49689</name>
    <dbReference type="NCBI Taxonomy" id="1304281"/>
    <lineage>
        <taxon>Bacteria</taxon>
        <taxon>Pseudomonadati</taxon>
        <taxon>Bacteroidota</taxon>
        <taxon>Flavobacteriia</taxon>
        <taxon>Flavobacteriales</taxon>
        <taxon>Weeksellaceae</taxon>
        <taxon>Chryseobacterium group</taxon>
        <taxon>Chryseobacterium</taxon>
    </lineage>
</organism>
<accession>A0A0J7J094</accession>
<evidence type="ECO:0008006" key="3">
    <source>
        <dbReference type="Google" id="ProtNLM"/>
    </source>
</evidence>
<name>A0A0J7J094_9FLAO</name>
<protein>
    <recommendedName>
        <fullName evidence="3">T9SS C-terminal target domain-containing protein</fullName>
    </recommendedName>
</protein>
<dbReference type="RefSeq" id="WP_048499221.1">
    <property type="nucleotide sequence ID" value="NZ_LFNG01000007.1"/>
</dbReference>
<dbReference type="AlphaFoldDB" id="A0A0J7J094"/>